<accession>A0A4Z1P2D6</accession>
<evidence type="ECO:0000313" key="1">
    <source>
        <dbReference type="EMBL" id="TID20333.1"/>
    </source>
</evidence>
<comment type="caution">
    <text evidence="1">The sequence shown here is derived from an EMBL/GenBank/DDBJ whole genome shotgun (WGS) entry which is preliminary data.</text>
</comment>
<name>A0A4Z1P2D6_9PEZI</name>
<gene>
    <name evidence="1" type="ORF">E6O75_ATG07793</name>
</gene>
<protein>
    <submittedName>
        <fullName evidence="1">Uncharacterized protein</fullName>
    </submittedName>
</protein>
<reference evidence="1 2" key="1">
    <citation type="submission" date="2019-04" db="EMBL/GenBank/DDBJ databases">
        <title>High contiguity whole genome sequence and gene annotation resource for two Venturia nashicola isolates.</title>
        <authorList>
            <person name="Prokchorchik M."/>
            <person name="Won K."/>
            <person name="Lee Y."/>
            <person name="Choi E.D."/>
            <person name="Segonzac C."/>
            <person name="Sohn K.H."/>
        </authorList>
    </citation>
    <scope>NUCLEOTIDE SEQUENCE [LARGE SCALE GENOMIC DNA]</scope>
    <source>
        <strain evidence="1 2">PRI2</strain>
    </source>
</reference>
<sequence>MHNLRLFAQTHMYGIDGEDQETNLTANPFKNTVPTTIDRSADAKALRQMRTQPDVGSQGMVASIPESDCDLISDGKFRQLSVHKKIADLSKQLWSEDPVAPGDCDGRLFLCYERSSVPFSSTGVADADGGFTRWALVSCALAVLID</sequence>
<dbReference type="Proteomes" id="UP000298493">
    <property type="component" value="Unassembled WGS sequence"/>
</dbReference>
<proteinExistence type="predicted"/>
<organism evidence="1 2">
    <name type="scientific">Venturia nashicola</name>
    <dbReference type="NCBI Taxonomy" id="86259"/>
    <lineage>
        <taxon>Eukaryota</taxon>
        <taxon>Fungi</taxon>
        <taxon>Dikarya</taxon>
        <taxon>Ascomycota</taxon>
        <taxon>Pezizomycotina</taxon>
        <taxon>Dothideomycetes</taxon>
        <taxon>Pleosporomycetidae</taxon>
        <taxon>Venturiales</taxon>
        <taxon>Venturiaceae</taxon>
        <taxon>Venturia</taxon>
    </lineage>
</organism>
<dbReference type="EMBL" id="SNSC02000011">
    <property type="protein sequence ID" value="TID20333.1"/>
    <property type="molecule type" value="Genomic_DNA"/>
</dbReference>
<dbReference type="AlphaFoldDB" id="A0A4Z1P2D6"/>
<keyword evidence="2" id="KW-1185">Reference proteome</keyword>
<evidence type="ECO:0000313" key="2">
    <source>
        <dbReference type="Proteomes" id="UP000298493"/>
    </source>
</evidence>